<evidence type="ECO:0000313" key="1">
    <source>
        <dbReference type="EMBL" id="KAG5443029.1"/>
    </source>
</evidence>
<dbReference type="Proteomes" id="UP000286415">
    <property type="component" value="Unassembled WGS sequence"/>
</dbReference>
<reference evidence="1 2" key="2">
    <citation type="journal article" date="2021" name="Genomics">
        <title>High-quality reference genome for Clonorchis sinensis.</title>
        <authorList>
            <person name="Young N.D."/>
            <person name="Stroehlein A.J."/>
            <person name="Kinkar L."/>
            <person name="Wang T."/>
            <person name="Sohn W.M."/>
            <person name="Chang B.C.H."/>
            <person name="Kaur P."/>
            <person name="Weisz D."/>
            <person name="Dudchenko O."/>
            <person name="Aiden E.L."/>
            <person name="Korhonen P.K."/>
            <person name="Gasser R.B."/>
        </authorList>
    </citation>
    <scope>NUCLEOTIDE SEQUENCE [LARGE SCALE GENOMIC DNA]</scope>
    <source>
        <strain evidence="1">Cs-k2</strain>
    </source>
</reference>
<dbReference type="AlphaFoldDB" id="A0A3R7FJ41"/>
<comment type="caution">
    <text evidence="1">The sequence shown here is derived from an EMBL/GenBank/DDBJ whole genome shotgun (WGS) entry which is preliminary data.</text>
</comment>
<name>A0A3R7FJ41_CLOSI</name>
<organism evidence="1 2">
    <name type="scientific">Clonorchis sinensis</name>
    <name type="common">Chinese liver fluke</name>
    <dbReference type="NCBI Taxonomy" id="79923"/>
    <lineage>
        <taxon>Eukaryota</taxon>
        <taxon>Metazoa</taxon>
        <taxon>Spiralia</taxon>
        <taxon>Lophotrochozoa</taxon>
        <taxon>Platyhelminthes</taxon>
        <taxon>Trematoda</taxon>
        <taxon>Digenea</taxon>
        <taxon>Opisthorchiida</taxon>
        <taxon>Opisthorchiata</taxon>
        <taxon>Opisthorchiidae</taxon>
        <taxon>Clonorchis</taxon>
    </lineage>
</organism>
<dbReference type="InParanoid" id="A0A3R7FJ41"/>
<protein>
    <submittedName>
        <fullName evidence="1">Uncharacterized protein</fullName>
    </submittedName>
</protein>
<reference evidence="1 2" key="1">
    <citation type="journal article" date="2018" name="Biotechnol. Adv.">
        <title>Improved genomic resources and new bioinformatic workflow for the carcinogenic parasite Clonorchis sinensis: Biotechnological implications.</title>
        <authorList>
            <person name="Wang D."/>
            <person name="Korhonen P.K."/>
            <person name="Gasser R.B."/>
            <person name="Young N.D."/>
        </authorList>
    </citation>
    <scope>NUCLEOTIDE SEQUENCE [LARGE SCALE GENOMIC DNA]</scope>
    <source>
        <strain evidence="1">Cs-k2</strain>
    </source>
</reference>
<sequence length="262" mass="29191">MDLCDTSRCKQNTILETGSRVCLSLHPTVVPQIEVESYKLQQSGNIHPATSIVLADKTNGALRLCGYISTDYALLQRNESTEVNILTSPRLLSVDFAFYGTHIPAERISCRFVLKAMESVKPKPKQCSVGKNPVYMRLQSKGDSVAELITRRLRNSVDMRYLVANLCLSLNCNPTGIFRLKDKLLLGRNQPYHRQRARLRHHILGNSEPTTTGMIQTSVDCRVDWNTTAASTTLRPKETCATSELELACEKSGPCLTLMSST</sequence>
<dbReference type="EMBL" id="NIRI02000056">
    <property type="protein sequence ID" value="KAG5443029.1"/>
    <property type="molecule type" value="Genomic_DNA"/>
</dbReference>
<accession>A0A3R7FJ41</accession>
<evidence type="ECO:0000313" key="2">
    <source>
        <dbReference type="Proteomes" id="UP000286415"/>
    </source>
</evidence>
<proteinExistence type="predicted"/>
<keyword evidence="2" id="KW-1185">Reference proteome</keyword>
<gene>
    <name evidence="1" type="ORF">CSKR_109337</name>
</gene>